<feature type="region of interest" description="Disordered" evidence="2">
    <location>
        <begin position="276"/>
        <end position="297"/>
    </location>
</feature>
<feature type="domain" description="CRISPR type III-associated protein" evidence="3">
    <location>
        <begin position="95"/>
        <end position="261"/>
    </location>
</feature>
<keyword evidence="1" id="KW-0051">Antiviral defense</keyword>
<evidence type="ECO:0000256" key="2">
    <source>
        <dbReference type="SAM" id="MobiDB-lite"/>
    </source>
</evidence>
<comment type="caution">
    <text evidence="4">The sequence shown here is derived from an EMBL/GenBank/DDBJ whole genome shotgun (WGS) entry which is preliminary data.</text>
</comment>
<protein>
    <submittedName>
        <fullName evidence="4">Type III-B CRISPR module RAMP protein Cmr6</fullName>
    </submittedName>
</protein>
<reference evidence="4 5" key="1">
    <citation type="submission" date="2019-10" db="EMBL/GenBank/DDBJ databases">
        <title>Comparative genomics of sulfur disproportionating microorganisms.</title>
        <authorList>
            <person name="Ward L.M."/>
            <person name="Bertran E."/>
            <person name="Johnston D."/>
        </authorList>
    </citation>
    <scope>NUCLEOTIDE SEQUENCE [LARGE SCALE GENOMIC DNA]</scope>
    <source>
        <strain evidence="4 5">DSM 14055</strain>
    </source>
</reference>
<dbReference type="EMBL" id="WHYR01000048">
    <property type="protein sequence ID" value="MQL53401.1"/>
    <property type="molecule type" value="Genomic_DNA"/>
</dbReference>
<dbReference type="AlphaFoldDB" id="A0A6N7IU14"/>
<evidence type="ECO:0000313" key="5">
    <source>
        <dbReference type="Proteomes" id="UP000441717"/>
    </source>
</evidence>
<evidence type="ECO:0000313" key="4">
    <source>
        <dbReference type="EMBL" id="MQL53401.1"/>
    </source>
</evidence>
<dbReference type="PANTHER" id="PTHR39965:SF1">
    <property type="entry name" value="CRISPR SYSTEM CMR SUBUNIT CMR6"/>
    <property type="match status" value="1"/>
</dbReference>
<dbReference type="GO" id="GO:0051607">
    <property type="term" value="P:defense response to virus"/>
    <property type="evidence" value="ECO:0007669"/>
    <property type="project" value="UniProtKB-KW"/>
</dbReference>
<dbReference type="InterPro" id="IPR005537">
    <property type="entry name" value="RAMP_III_fam"/>
</dbReference>
<gene>
    <name evidence="4" type="primary">cmr6</name>
    <name evidence="4" type="ORF">GFC01_14270</name>
</gene>
<dbReference type="OrthoDB" id="9813956at2"/>
<feature type="compositionally biased region" description="Basic and acidic residues" evidence="2">
    <location>
        <begin position="276"/>
        <end position="286"/>
    </location>
</feature>
<evidence type="ECO:0000256" key="1">
    <source>
        <dbReference type="ARBA" id="ARBA00023118"/>
    </source>
</evidence>
<dbReference type="NCBIfam" id="TIGR01898">
    <property type="entry name" value="cas_TM1791_cmr6"/>
    <property type="match status" value="1"/>
</dbReference>
<keyword evidence="5" id="KW-1185">Reference proteome</keyword>
<dbReference type="Proteomes" id="UP000441717">
    <property type="component" value="Unassembled WGS sequence"/>
</dbReference>
<dbReference type="InterPro" id="IPR010172">
    <property type="entry name" value="CRISPR-assoc_prot_TM1791"/>
</dbReference>
<name>A0A6N7IU14_9FIRM</name>
<dbReference type="PANTHER" id="PTHR39965">
    <property type="entry name" value="CRISPR SYSTEM CMR SUBUNIT CMR6"/>
    <property type="match status" value="1"/>
</dbReference>
<sequence>MVRPLYAGNRAPDNFRAEFNAGLWYDKFCNRWLPKKREWSLESNGKNGKKEWIDQLNDKKVGSPAYLEMMIDRMGRLVTALKGELRCFATDWRFVTGLGREHPVENGFAWHHLLGVPFLPGSSVKGVVRAWAENWVGVEPNEVRRIFGPPGWIDEKRVGSVLFFDALPAGPVKVQADVMTPHYAPYYQPQGVPQPPGDWFDPVPIPFLTVAPGQPFLFAIAPRRPECSQDRRDCVLALEWLEEALAGIGAGAKTAVGYGRFTRRLDLEERWSARWPKSETGVKGDEPLDGDAGEGVSPELATSIPEPVSAIRAAMEQDGYSSNPEQFMHALTTKWLPRMQNVDTEVADRREIAQLLAEWYQKTKPDQWKKPNKKNTSKIEAIKRTMDI</sequence>
<dbReference type="Pfam" id="PF03787">
    <property type="entry name" value="RAMPs"/>
    <property type="match status" value="1"/>
</dbReference>
<proteinExistence type="predicted"/>
<evidence type="ECO:0000259" key="3">
    <source>
        <dbReference type="Pfam" id="PF03787"/>
    </source>
</evidence>
<organism evidence="4 5">
    <name type="scientific">Desulfofundulus thermobenzoicus</name>
    <dbReference type="NCBI Taxonomy" id="29376"/>
    <lineage>
        <taxon>Bacteria</taxon>
        <taxon>Bacillati</taxon>
        <taxon>Bacillota</taxon>
        <taxon>Clostridia</taxon>
        <taxon>Eubacteriales</taxon>
        <taxon>Peptococcaceae</taxon>
        <taxon>Desulfofundulus</taxon>
    </lineage>
</organism>
<accession>A0A6N7IU14</accession>